<sequence>MECENSVLSPQPDVSPSPRCCMAVRKVSVSCLCNFVIAPVEINLVHVAQYCGTQFTPGTRCGSYTLPPA</sequence>
<protein>
    <submittedName>
        <fullName evidence="1">Uncharacterized protein</fullName>
    </submittedName>
</protein>
<proteinExistence type="predicted"/>
<evidence type="ECO:0000313" key="1">
    <source>
        <dbReference type="EMBL" id="KAJ0083340.1"/>
    </source>
</evidence>
<name>A0ACC1AAP5_9ROSI</name>
<evidence type="ECO:0000313" key="2">
    <source>
        <dbReference type="Proteomes" id="UP001164250"/>
    </source>
</evidence>
<organism evidence="1 2">
    <name type="scientific">Pistacia atlantica</name>
    <dbReference type="NCBI Taxonomy" id="434234"/>
    <lineage>
        <taxon>Eukaryota</taxon>
        <taxon>Viridiplantae</taxon>
        <taxon>Streptophyta</taxon>
        <taxon>Embryophyta</taxon>
        <taxon>Tracheophyta</taxon>
        <taxon>Spermatophyta</taxon>
        <taxon>Magnoliopsida</taxon>
        <taxon>eudicotyledons</taxon>
        <taxon>Gunneridae</taxon>
        <taxon>Pentapetalae</taxon>
        <taxon>rosids</taxon>
        <taxon>malvids</taxon>
        <taxon>Sapindales</taxon>
        <taxon>Anacardiaceae</taxon>
        <taxon>Pistacia</taxon>
    </lineage>
</organism>
<dbReference type="EMBL" id="CM047907">
    <property type="protein sequence ID" value="KAJ0083340.1"/>
    <property type="molecule type" value="Genomic_DNA"/>
</dbReference>
<comment type="caution">
    <text evidence="1">The sequence shown here is derived from an EMBL/GenBank/DDBJ whole genome shotgun (WGS) entry which is preliminary data.</text>
</comment>
<gene>
    <name evidence="1" type="ORF">Patl1_29462</name>
</gene>
<reference evidence="2" key="1">
    <citation type="journal article" date="2023" name="G3 (Bethesda)">
        <title>Genome assembly and association tests identify interacting loci associated with vigor, precocity, and sex in interspecific pistachio rootstocks.</title>
        <authorList>
            <person name="Palmer W."/>
            <person name="Jacygrad E."/>
            <person name="Sagayaradj S."/>
            <person name="Cavanaugh K."/>
            <person name="Han R."/>
            <person name="Bertier L."/>
            <person name="Beede B."/>
            <person name="Kafkas S."/>
            <person name="Golino D."/>
            <person name="Preece J."/>
            <person name="Michelmore R."/>
        </authorList>
    </citation>
    <scope>NUCLEOTIDE SEQUENCE [LARGE SCALE GENOMIC DNA]</scope>
</reference>
<keyword evidence="2" id="KW-1185">Reference proteome</keyword>
<dbReference type="Proteomes" id="UP001164250">
    <property type="component" value="Chromosome 11"/>
</dbReference>
<accession>A0ACC1AAP5</accession>